<dbReference type="EMBL" id="BGZK01001309">
    <property type="protein sequence ID" value="GBP76929.1"/>
    <property type="molecule type" value="Genomic_DNA"/>
</dbReference>
<evidence type="ECO:0000313" key="2">
    <source>
        <dbReference type="EMBL" id="GBP76929.1"/>
    </source>
</evidence>
<name>A0A4C1YQN2_EUMVA</name>
<organism evidence="2 3">
    <name type="scientific">Eumeta variegata</name>
    <name type="common">Bagworm moth</name>
    <name type="synonym">Eumeta japonica</name>
    <dbReference type="NCBI Taxonomy" id="151549"/>
    <lineage>
        <taxon>Eukaryota</taxon>
        <taxon>Metazoa</taxon>
        <taxon>Ecdysozoa</taxon>
        <taxon>Arthropoda</taxon>
        <taxon>Hexapoda</taxon>
        <taxon>Insecta</taxon>
        <taxon>Pterygota</taxon>
        <taxon>Neoptera</taxon>
        <taxon>Endopterygota</taxon>
        <taxon>Lepidoptera</taxon>
        <taxon>Glossata</taxon>
        <taxon>Ditrysia</taxon>
        <taxon>Tineoidea</taxon>
        <taxon>Psychidae</taxon>
        <taxon>Oiketicinae</taxon>
        <taxon>Eumeta</taxon>
    </lineage>
</organism>
<dbReference type="AlphaFoldDB" id="A0A4C1YQN2"/>
<gene>
    <name evidence="2" type="ORF">EVAR_52618_1</name>
</gene>
<keyword evidence="3" id="KW-1185">Reference proteome</keyword>
<proteinExistence type="predicted"/>
<feature type="region of interest" description="Disordered" evidence="1">
    <location>
        <begin position="61"/>
        <end position="85"/>
    </location>
</feature>
<sequence length="108" mass="11842">MYFFGIFRIISDERPIAVILLKYSLCARSVHAGRRTDGSESISRPVIRDIRPPLSVALGARAGPRRGRGARCRLGSTADGHRRPGAAAETVGWRCPITEIISRKKLAT</sequence>
<comment type="caution">
    <text evidence="2">The sequence shown here is derived from an EMBL/GenBank/DDBJ whole genome shotgun (WGS) entry which is preliminary data.</text>
</comment>
<reference evidence="2 3" key="1">
    <citation type="journal article" date="2019" name="Commun. Biol.">
        <title>The bagworm genome reveals a unique fibroin gene that provides high tensile strength.</title>
        <authorList>
            <person name="Kono N."/>
            <person name="Nakamura H."/>
            <person name="Ohtoshi R."/>
            <person name="Tomita M."/>
            <person name="Numata K."/>
            <person name="Arakawa K."/>
        </authorList>
    </citation>
    <scope>NUCLEOTIDE SEQUENCE [LARGE SCALE GENOMIC DNA]</scope>
</reference>
<evidence type="ECO:0000313" key="3">
    <source>
        <dbReference type="Proteomes" id="UP000299102"/>
    </source>
</evidence>
<dbReference type="Proteomes" id="UP000299102">
    <property type="component" value="Unassembled WGS sequence"/>
</dbReference>
<accession>A0A4C1YQN2</accession>
<evidence type="ECO:0000256" key="1">
    <source>
        <dbReference type="SAM" id="MobiDB-lite"/>
    </source>
</evidence>
<protein>
    <submittedName>
        <fullName evidence="2">Uncharacterized protein</fullName>
    </submittedName>
</protein>